<keyword evidence="4" id="KW-1185">Reference proteome</keyword>
<dbReference type="EMBL" id="KL197724">
    <property type="protein sequence ID" value="KDQ55850.1"/>
    <property type="molecule type" value="Genomic_DNA"/>
</dbReference>
<evidence type="ECO:0008006" key="5">
    <source>
        <dbReference type="Google" id="ProtNLM"/>
    </source>
</evidence>
<dbReference type="InParanoid" id="A0A067PPW7"/>
<name>A0A067PPW7_9AGAM</name>
<evidence type="ECO:0000313" key="3">
    <source>
        <dbReference type="EMBL" id="KDQ55850.1"/>
    </source>
</evidence>
<gene>
    <name evidence="3" type="ORF">JAAARDRAFT_208618</name>
</gene>
<feature type="compositionally biased region" description="Basic and acidic residues" evidence="1">
    <location>
        <begin position="314"/>
        <end position="334"/>
    </location>
</feature>
<dbReference type="Proteomes" id="UP000027265">
    <property type="component" value="Unassembled WGS sequence"/>
</dbReference>
<protein>
    <recommendedName>
        <fullName evidence="5">Secreted protein</fullName>
    </recommendedName>
</protein>
<evidence type="ECO:0000256" key="1">
    <source>
        <dbReference type="SAM" id="MobiDB-lite"/>
    </source>
</evidence>
<evidence type="ECO:0000256" key="2">
    <source>
        <dbReference type="SAM" id="SignalP"/>
    </source>
</evidence>
<feature type="region of interest" description="Disordered" evidence="1">
    <location>
        <begin position="152"/>
        <end position="185"/>
    </location>
</feature>
<feature type="compositionally biased region" description="Low complexity" evidence="1">
    <location>
        <begin position="61"/>
        <end position="71"/>
    </location>
</feature>
<proteinExistence type="predicted"/>
<feature type="chain" id="PRO_5001643374" description="Secreted protein" evidence="2">
    <location>
        <begin position="22"/>
        <end position="369"/>
    </location>
</feature>
<feature type="region of interest" description="Disordered" evidence="1">
    <location>
        <begin position="56"/>
        <end position="132"/>
    </location>
</feature>
<feature type="compositionally biased region" description="Low complexity" evidence="1">
    <location>
        <begin position="99"/>
        <end position="132"/>
    </location>
</feature>
<feature type="compositionally biased region" description="Basic and acidic residues" evidence="1">
    <location>
        <begin position="232"/>
        <end position="245"/>
    </location>
</feature>
<feature type="signal peptide" evidence="2">
    <location>
        <begin position="1"/>
        <end position="21"/>
    </location>
</feature>
<dbReference type="HOGENOM" id="CLU_750197_0_0_1"/>
<organism evidence="3 4">
    <name type="scientific">Jaapia argillacea MUCL 33604</name>
    <dbReference type="NCBI Taxonomy" id="933084"/>
    <lineage>
        <taxon>Eukaryota</taxon>
        <taxon>Fungi</taxon>
        <taxon>Dikarya</taxon>
        <taxon>Basidiomycota</taxon>
        <taxon>Agaricomycotina</taxon>
        <taxon>Agaricomycetes</taxon>
        <taxon>Agaricomycetidae</taxon>
        <taxon>Jaapiales</taxon>
        <taxon>Jaapiaceae</taxon>
        <taxon>Jaapia</taxon>
    </lineage>
</organism>
<sequence>MRRSILATFLAVTACSTLVLAAPTSTGSATLVPCEGNTSGLCHSSEGMTFDRRANRNADYGTSSNSTAPGNSSPPPSSSDPSSASQTKRYVKNADYGKSSQSNSTSQPQPATEPSSSNSSSPSSSAASGTTPSKRMFMHCLMGSATSSQCNAFLHPPIPHSKDEVESSDHQHVTRPSGDLDTLPHDKASLSSAVVQSVNVNQPTKRSNIDGLPHDTAAISAGIVQSLSVDQPTKRFKQEENDQKPTHGTGTAAPPSSAKPVSIPEPGIKRTPEGNRFTRTRDDDGVKEGCTLSIGAARGEDKAALPVELSSDTTPKKTMEGPGHPREQNEKPSELLEGDSGLIRFATIRKGYPAPHTGNHHQKEIGLLG</sequence>
<dbReference type="AlphaFoldDB" id="A0A067PPW7"/>
<feature type="region of interest" description="Disordered" evidence="1">
    <location>
        <begin position="229"/>
        <end position="340"/>
    </location>
</feature>
<dbReference type="PROSITE" id="PS51257">
    <property type="entry name" value="PROKAR_LIPOPROTEIN"/>
    <property type="match status" value="1"/>
</dbReference>
<feature type="region of interest" description="Disordered" evidence="1">
    <location>
        <begin position="350"/>
        <end position="369"/>
    </location>
</feature>
<reference evidence="4" key="1">
    <citation type="journal article" date="2014" name="Proc. Natl. Acad. Sci. U.S.A.">
        <title>Extensive sampling of basidiomycete genomes demonstrates inadequacy of the white-rot/brown-rot paradigm for wood decay fungi.</title>
        <authorList>
            <person name="Riley R."/>
            <person name="Salamov A.A."/>
            <person name="Brown D.W."/>
            <person name="Nagy L.G."/>
            <person name="Floudas D."/>
            <person name="Held B.W."/>
            <person name="Levasseur A."/>
            <person name="Lombard V."/>
            <person name="Morin E."/>
            <person name="Otillar R."/>
            <person name="Lindquist E.A."/>
            <person name="Sun H."/>
            <person name="LaButti K.M."/>
            <person name="Schmutz J."/>
            <person name="Jabbour D."/>
            <person name="Luo H."/>
            <person name="Baker S.E."/>
            <person name="Pisabarro A.G."/>
            <person name="Walton J.D."/>
            <person name="Blanchette R.A."/>
            <person name="Henrissat B."/>
            <person name="Martin F."/>
            <person name="Cullen D."/>
            <person name="Hibbett D.S."/>
            <person name="Grigoriev I.V."/>
        </authorList>
    </citation>
    <scope>NUCLEOTIDE SEQUENCE [LARGE SCALE GENOMIC DNA]</scope>
    <source>
        <strain evidence="4">MUCL 33604</strain>
    </source>
</reference>
<accession>A0A067PPW7</accession>
<feature type="compositionally biased region" description="Basic and acidic residues" evidence="1">
    <location>
        <begin position="160"/>
        <end position="172"/>
    </location>
</feature>
<keyword evidence="2" id="KW-0732">Signal</keyword>
<evidence type="ECO:0000313" key="4">
    <source>
        <dbReference type="Proteomes" id="UP000027265"/>
    </source>
</evidence>